<comment type="similarity">
    <text evidence="1">Belongs to the class-A beta-lactamase family.</text>
</comment>
<dbReference type="SUPFAM" id="SSF56601">
    <property type="entry name" value="beta-lactamase/transpeptidase-like"/>
    <property type="match status" value="1"/>
</dbReference>
<dbReference type="InterPro" id="IPR001466">
    <property type="entry name" value="Beta-lactam-related"/>
</dbReference>
<sequence length="421" mass="45677">MGDFESVLDGATKLSDGTKDARALHGAAMQVIDGKGNTILAKASGVASLDSSPDPVTLDSVFLIASCTKLLTSIAAMQCVERGLIDLDEPLDQYLPELCSQPILCEGPEEGQFSYRTRKAPITLRRLLTHSAGVGSDNAFPIHARWRKSRGEECLYHTADVVRSFSLPLLYEPGEGWAYGGGTDWVGKLVERLTLKKQKEASTTPGVQTDQGVLEDYFIANIFTPLGMNSSTFLLSRRPDLRARLVQTVQRSSDPDENFVPAAVWHADPPVDCMGGRGVYSTVEDYTAVLRDLLQPSPKLLKKDTVDMLFAPQLQPGSAAHRALVEKFPPDVPLLGGLVEVGVDFNIALAGMILCSDNPELGRTTNTLTWAGAGNLLWFINREANGGDGVAAMFATQVMPDADERVRQVVKGFVKEVWSKI</sequence>
<dbReference type="PANTHER" id="PTHR43283:SF17">
    <property type="entry name" value="(LOVD), PUTATIVE (AFU_ORTHOLOGUE AFUA_5G00920)-RELATED"/>
    <property type="match status" value="1"/>
</dbReference>
<proteinExistence type="inferred from homology"/>
<keyword evidence="2" id="KW-0378">Hydrolase</keyword>
<dbReference type="Gene3D" id="3.40.710.10">
    <property type="entry name" value="DD-peptidase/beta-lactamase superfamily"/>
    <property type="match status" value="1"/>
</dbReference>
<reference evidence="4 5" key="1">
    <citation type="submission" date="2024-02" db="EMBL/GenBank/DDBJ databases">
        <title>De novo assembly and annotation of 12 fungi associated with fruit tree decline syndrome in Ontario, Canada.</title>
        <authorList>
            <person name="Sulman M."/>
            <person name="Ellouze W."/>
            <person name="Ilyukhin E."/>
        </authorList>
    </citation>
    <scope>NUCLEOTIDE SEQUENCE [LARGE SCALE GENOMIC DNA]</scope>
    <source>
        <strain evidence="4 5">FDS-637</strain>
    </source>
</reference>
<protein>
    <recommendedName>
        <fullName evidence="3">Beta-lactamase-related domain-containing protein</fullName>
    </recommendedName>
</protein>
<dbReference type="Pfam" id="PF00144">
    <property type="entry name" value="Beta-lactamase"/>
    <property type="match status" value="1"/>
</dbReference>
<evidence type="ECO:0000256" key="1">
    <source>
        <dbReference type="ARBA" id="ARBA00009009"/>
    </source>
</evidence>
<accession>A0ABR3CNR8</accession>
<dbReference type="RefSeq" id="XP_066634350.1">
    <property type="nucleotide sequence ID" value="XM_066774231.1"/>
</dbReference>
<dbReference type="InterPro" id="IPR012338">
    <property type="entry name" value="Beta-lactam/transpept-like"/>
</dbReference>
<gene>
    <name evidence="4" type="ORF">SLS55_002751</name>
</gene>
<dbReference type="Proteomes" id="UP001430584">
    <property type="component" value="Unassembled WGS sequence"/>
</dbReference>
<evidence type="ECO:0000313" key="4">
    <source>
        <dbReference type="EMBL" id="KAL0261321.1"/>
    </source>
</evidence>
<evidence type="ECO:0000313" key="5">
    <source>
        <dbReference type="Proteomes" id="UP001430584"/>
    </source>
</evidence>
<name>A0ABR3CNR8_9PEZI</name>
<comment type="caution">
    <text evidence="4">The sequence shown here is derived from an EMBL/GenBank/DDBJ whole genome shotgun (WGS) entry which is preliminary data.</text>
</comment>
<feature type="domain" description="Beta-lactamase-related" evidence="3">
    <location>
        <begin position="21"/>
        <end position="401"/>
    </location>
</feature>
<organism evidence="4 5">
    <name type="scientific">Diplodia seriata</name>
    <dbReference type="NCBI Taxonomy" id="420778"/>
    <lineage>
        <taxon>Eukaryota</taxon>
        <taxon>Fungi</taxon>
        <taxon>Dikarya</taxon>
        <taxon>Ascomycota</taxon>
        <taxon>Pezizomycotina</taxon>
        <taxon>Dothideomycetes</taxon>
        <taxon>Dothideomycetes incertae sedis</taxon>
        <taxon>Botryosphaeriales</taxon>
        <taxon>Botryosphaeriaceae</taxon>
        <taxon>Diplodia</taxon>
    </lineage>
</organism>
<dbReference type="EMBL" id="JAJVCZ030000003">
    <property type="protein sequence ID" value="KAL0261321.1"/>
    <property type="molecule type" value="Genomic_DNA"/>
</dbReference>
<dbReference type="GeneID" id="92006836"/>
<dbReference type="InterPro" id="IPR050789">
    <property type="entry name" value="Diverse_Enzym_Activities"/>
</dbReference>
<dbReference type="PANTHER" id="PTHR43283">
    <property type="entry name" value="BETA-LACTAMASE-RELATED"/>
    <property type="match status" value="1"/>
</dbReference>
<evidence type="ECO:0000256" key="2">
    <source>
        <dbReference type="ARBA" id="ARBA00022801"/>
    </source>
</evidence>
<keyword evidence="5" id="KW-1185">Reference proteome</keyword>
<evidence type="ECO:0000259" key="3">
    <source>
        <dbReference type="Pfam" id="PF00144"/>
    </source>
</evidence>